<evidence type="ECO:0000313" key="3">
    <source>
        <dbReference type="EMBL" id="MDA0142430.1"/>
    </source>
</evidence>
<protein>
    <recommendedName>
        <fullName evidence="5">CHRD domain-containing protein</fullName>
    </recommendedName>
</protein>
<dbReference type="Proteomes" id="UP001147700">
    <property type="component" value="Unassembled WGS sequence"/>
</dbReference>
<evidence type="ECO:0000313" key="4">
    <source>
        <dbReference type="Proteomes" id="UP001147700"/>
    </source>
</evidence>
<keyword evidence="2" id="KW-0732">Signal</keyword>
<dbReference type="EMBL" id="JAPCID010000089">
    <property type="protein sequence ID" value="MDA0142430.1"/>
    <property type="molecule type" value="Genomic_DNA"/>
</dbReference>
<evidence type="ECO:0008006" key="5">
    <source>
        <dbReference type="Google" id="ProtNLM"/>
    </source>
</evidence>
<reference evidence="3" key="1">
    <citation type="submission" date="2022-10" db="EMBL/GenBank/DDBJ databases">
        <title>The WGS of Solirubrobacter sp. CPCC 204708.</title>
        <authorList>
            <person name="Jiang Z."/>
        </authorList>
    </citation>
    <scope>NUCLEOTIDE SEQUENCE</scope>
    <source>
        <strain evidence="3">CPCC 204708</strain>
    </source>
</reference>
<sequence>MRLLIVLTCVLAGSVALPSQAQAGLRPWLTLKGIDGYERKFRMMNCKEPNKRYGGTSVVLSGKTRGNLRIQIIARDTPGTPGRLQIWNGDKPKRGNGIFGSVTKVRLGGGDDENEKLRVEGAFTGGGPTGSWVLTGRCGCPGTCNGIPDRDGDGIPDDQDGRRGRA</sequence>
<evidence type="ECO:0000256" key="1">
    <source>
        <dbReference type="SAM" id="MobiDB-lite"/>
    </source>
</evidence>
<accession>A0ABT4RVE3</accession>
<dbReference type="RefSeq" id="WP_202958308.1">
    <property type="nucleotide sequence ID" value="NZ_JAPCID010000089.1"/>
</dbReference>
<comment type="caution">
    <text evidence="3">The sequence shown here is derived from an EMBL/GenBank/DDBJ whole genome shotgun (WGS) entry which is preliminary data.</text>
</comment>
<evidence type="ECO:0000256" key="2">
    <source>
        <dbReference type="SAM" id="SignalP"/>
    </source>
</evidence>
<gene>
    <name evidence="3" type="ORF">OJ962_33405</name>
</gene>
<feature type="compositionally biased region" description="Basic and acidic residues" evidence="1">
    <location>
        <begin position="148"/>
        <end position="166"/>
    </location>
</feature>
<feature type="region of interest" description="Disordered" evidence="1">
    <location>
        <begin position="145"/>
        <end position="166"/>
    </location>
</feature>
<keyword evidence="4" id="KW-1185">Reference proteome</keyword>
<proteinExistence type="predicted"/>
<feature type="signal peptide" evidence="2">
    <location>
        <begin position="1"/>
        <end position="21"/>
    </location>
</feature>
<name>A0ABT4RVE3_9ACTN</name>
<organism evidence="3 4">
    <name type="scientific">Solirubrobacter deserti</name>
    <dbReference type="NCBI Taxonomy" id="2282478"/>
    <lineage>
        <taxon>Bacteria</taxon>
        <taxon>Bacillati</taxon>
        <taxon>Actinomycetota</taxon>
        <taxon>Thermoleophilia</taxon>
        <taxon>Solirubrobacterales</taxon>
        <taxon>Solirubrobacteraceae</taxon>
        <taxon>Solirubrobacter</taxon>
    </lineage>
</organism>
<feature type="chain" id="PRO_5045171335" description="CHRD domain-containing protein" evidence="2">
    <location>
        <begin position="22"/>
        <end position="166"/>
    </location>
</feature>